<proteinExistence type="predicted"/>
<name>A0AAV6YL04_ENGPU</name>
<accession>A0AAV6YL04</accession>
<evidence type="ECO:0000313" key="2">
    <source>
        <dbReference type="EMBL" id="KAG8534668.1"/>
    </source>
</evidence>
<keyword evidence="3" id="KW-1185">Reference proteome</keyword>
<comment type="caution">
    <text evidence="2">The sequence shown here is derived from an EMBL/GenBank/DDBJ whole genome shotgun (WGS) entry which is preliminary data.</text>
</comment>
<reference evidence="2" key="1">
    <citation type="thesis" date="2020" institute="ProQuest LLC" country="789 East Eisenhower Parkway, Ann Arbor, MI, USA">
        <title>Comparative Genomics and Chromosome Evolution.</title>
        <authorList>
            <person name="Mudd A.B."/>
        </authorList>
    </citation>
    <scope>NUCLEOTIDE SEQUENCE</scope>
    <source>
        <strain evidence="2">237g6f4</strain>
        <tissue evidence="2">Blood</tissue>
    </source>
</reference>
<dbReference type="Proteomes" id="UP000824782">
    <property type="component" value="Unassembled WGS sequence"/>
</dbReference>
<gene>
    <name evidence="2" type="ORF">GDO81_018865</name>
</gene>
<evidence type="ECO:0000313" key="3">
    <source>
        <dbReference type="Proteomes" id="UP000824782"/>
    </source>
</evidence>
<sequence length="96" mass="10749">MHQIQTNMEETREISAHPNHMTPGGAAHTHRHGEWSHLIITARNCPKWLITESNKVPDKAQLLGDTQASAKTQGHKSLKYPLPHYNISVCMSAESD</sequence>
<protein>
    <recommendedName>
        <fullName evidence="4">Prolactin receptor</fullName>
    </recommendedName>
</protein>
<dbReference type="EMBL" id="WNYA01095468">
    <property type="protein sequence ID" value="KAG8534668.1"/>
    <property type="molecule type" value="Genomic_DNA"/>
</dbReference>
<evidence type="ECO:0008006" key="4">
    <source>
        <dbReference type="Google" id="ProtNLM"/>
    </source>
</evidence>
<dbReference type="AlphaFoldDB" id="A0AAV6YL04"/>
<evidence type="ECO:0000256" key="1">
    <source>
        <dbReference type="SAM" id="MobiDB-lite"/>
    </source>
</evidence>
<organism evidence="2 3">
    <name type="scientific">Engystomops pustulosus</name>
    <name type="common">Tungara frog</name>
    <name type="synonym">Physalaemus pustulosus</name>
    <dbReference type="NCBI Taxonomy" id="76066"/>
    <lineage>
        <taxon>Eukaryota</taxon>
        <taxon>Metazoa</taxon>
        <taxon>Chordata</taxon>
        <taxon>Craniata</taxon>
        <taxon>Vertebrata</taxon>
        <taxon>Euteleostomi</taxon>
        <taxon>Amphibia</taxon>
        <taxon>Batrachia</taxon>
        <taxon>Anura</taxon>
        <taxon>Neobatrachia</taxon>
        <taxon>Hyloidea</taxon>
        <taxon>Leptodactylidae</taxon>
        <taxon>Leiuperinae</taxon>
        <taxon>Engystomops</taxon>
    </lineage>
</organism>
<feature type="region of interest" description="Disordered" evidence="1">
    <location>
        <begin position="1"/>
        <end position="30"/>
    </location>
</feature>